<dbReference type="PROSITE" id="PS50053">
    <property type="entry name" value="UBIQUITIN_2"/>
    <property type="match status" value="1"/>
</dbReference>
<dbReference type="GO" id="GO:0000981">
    <property type="term" value="F:DNA-binding transcription factor activity, RNA polymerase II-specific"/>
    <property type="evidence" value="ECO:0007669"/>
    <property type="project" value="InterPro"/>
</dbReference>
<reference evidence="15 16" key="1">
    <citation type="journal article" date="2017" name="Mycologia">
        <title>Bifiguratus adelaidae, gen. et sp. nov., a new member of Mucoromycotina in endophytic and soil-dwelling habitats.</title>
        <authorList>
            <person name="Torres-Cruz T.J."/>
            <person name="Billingsley Tobias T.L."/>
            <person name="Almatruk M."/>
            <person name="Hesse C."/>
            <person name="Kuske C.R."/>
            <person name="Desiro A."/>
            <person name="Benucci G.M."/>
            <person name="Bonito G."/>
            <person name="Stajich J.E."/>
            <person name="Dunlap C."/>
            <person name="Arnold A.E."/>
            <person name="Porras-Alfaro A."/>
        </authorList>
    </citation>
    <scope>NUCLEOTIDE SEQUENCE [LARGE SCALE GENOMIC DNA]</scope>
    <source>
        <strain evidence="15 16">AZ0501</strain>
    </source>
</reference>
<keyword evidence="4" id="KW-0677">Repeat</keyword>
<evidence type="ECO:0000256" key="8">
    <source>
        <dbReference type="ARBA" id="ARBA00023242"/>
    </source>
</evidence>
<feature type="domain" description="Homeobox" evidence="13">
    <location>
        <begin position="713"/>
        <end position="773"/>
    </location>
</feature>
<dbReference type="FunFam" id="1.10.10.790:FF:000001">
    <property type="entry name" value="Splicing factor 3a, subunit 1"/>
    <property type="match status" value="1"/>
</dbReference>
<evidence type="ECO:0008006" key="17">
    <source>
        <dbReference type="Google" id="ProtNLM"/>
    </source>
</evidence>
<name>A0A261Y4R6_9FUNG</name>
<dbReference type="Gene3D" id="1.10.10.790">
    <property type="entry name" value="Surp module"/>
    <property type="match status" value="2"/>
</dbReference>
<dbReference type="Pfam" id="PF01805">
    <property type="entry name" value="Surp"/>
    <property type="match status" value="2"/>
</dbReference>
<dbReference type="Proteomes" id="UP000242875">
    <property type="component" value="Unassembled WGS sequence"/>
</dbReference>
<feature type="domain" description="Ubiquitin-like" evidence="12">
    <location>
        <begin position="621"/>
        <end position="676"/>
    </location>
</feature>
<feature type="compositionally biased region" description="Polar residues" evidence="11">
    <location>
        <begin position="1105"/>
        <end position="1120"/>
    </location>
</feature>
<evidence type="ECO:0000259" key="12">
    <source>
        <dbReference type="PROSITE" id="PS50053"/>
    </source>
</evidence>
<organism evidence="15 16">
    <name type="scientific">Bifiguratus adelaidae</name>
    <dbReference type="NCBI Taxonomy" id="1938954"/>
    <lineage>
        <taxon>Eukaryota</taxon>
        <taxon>Fungi</taxon>
        <taxon>Fungi incertae sedis</taxon>
        <taxon>Mucoromycota</taxon>
        <taxon>Mucoromycotina</taxon>
        <taxon>Endogonomycetes</taxon>
        <taxon>Endogonales</taxon>
        <taxon>Endogonales incertae sedis</taxon>
        <taxon>Bifiguratus</taxon>
    </lineage>
</organism>
<feature type="region of interest" description="Disordered" evidence="11">
    <location>
        <begin position="1030"/>
        <end position="1049"/>
    </location>
</feature>
<evidence type="ECO:0000256" key="2">
    <source>
        <dbReference type="ARBA" id="ARBA00022664"/>
    </source>
</evidence>
<keyword evidence="8 9" id="KW-0539">Nucleus</keyword>
<dbReference type="GO" id="GO:0071013">
    <property type="term" value="C:catalytic step 2 spliceosome"/>
    <property type="evidence" value="ECO:0007669"/>
    <property type="project" value="TreeGrafter"/>
</dbReference>
<accession>A0A261Y4R6</accession>
<dbReference type="GO" id="GO:0003677">
    <property type="term" value="F:DNA binding"/>
    <property type="evidence" value="ECO:0007669"/>
    <property type="project" value="UniProtKB-UniRule"/>
</dbReference>
<dbReference type="Pfam" id="PF12230">
    <property type="entry name" value="PRP21_like_P"/>
    <property type="match status" value="1"/>
</dbReference>
<feature type="DNA-binding region" description="Homeobox" evidence="9">
    <location>
        <begin position="715"/>
        <end position="774"/>
    </location>
</feature>
<gene>
    <name evidence="15" type="ORF">BZG36_01717</name>
</gene>
<evidence type="ECO:0000256" key="7">
    <source>
        <dbReference type="ARBA" id="ARBA00023187"/>
    </source>
</evidence>
<dbReference type="InterPro" id="IPR017970">
    <property type="entry name" value="Homeobox_CS"/>
</dbReference>
<dbReference type="SMART" id="SM00648">
    <property type="entry name" value="SWAP"/>
    <property type="match status" value="2"/>
</dbReference>
<dbReference type="CDD" id="cd00086">
    <property type="entry name" value="homeodomain"/>
    <property type="match status" value="1"/>
</dbReference>
<dbReference type="SUPFAM" id="SSF46689">
    <property type="entry name" value="Homeodomain-like"/>
    <property type="match status" value="1"/>
</dbReference>
<evidence type="ECO:0000259" key="13">
    <source>
        <dbReference type="PROSITE" id="PS50071"/>
    </source>
</evidence>
<dbReference type="EMBL" id="MVBO01000013">
    <property type="protein sequence ID" value="OZJ05568.1"/>
    <property type="molecule type" value="Genomic_DNA"/>
</dbReference>
<dbReference type="InterPro" id="IPR009057">
    <property type="entry name" value="Homeodomain-like_sf"/>
</dbReference>
<evidence type="ECO:0000256" key="5">
    <source>
        <dbReference type="ARBA" id="ARBA00023125"/>
    </source>
</evidence>
<dbReference type="SMART" id="SM00213">
    <property type="entry name" value="UBQ"/>
    <property type="match status" value="1"/>
</dbReference>
<keyword evidence="16" id="KW-1185">Reference proteome</keyword>
<dbReference type="GO" id="GO:0003723">
    <property type="term" value="F:RNA binding"/>
    <property type="evidence" value="ECO:0007669"/>
    <property type="project" value="InterPro"/>
</dbReference>
<comment type="caution">
    <text evidence="15">The sequence shown here is derived from an EMBL/GenBank/DDBJ whole genome shotgun (WGS) entry which is preliminary data.</text>
</comment>
<evidence type="ECO:0000256" key="11">
    <source>
        <dbReference type="SAM" id="MobiDB-lite"/>
    </source>
</evidence>
<evidence type="ECO:0000256" key="6">
    <source>
        <dbReference type="ARBA" id="ARBA00023155"/>
    </source>
</evidence>
<dbReference type="SUPFAM" id="SSF54236">
    <property type="entry name" value="Ubiquitin-like"/>
    <property type="match status" value="1"/>
</dbReference>
<dbReference type="Gene3D" id="3.10.20.90">
    <property type="entry name" value="Phosphatidylinositol 3-kinase Catalytic Subunit, Chain A, domain 1"/>
    <property type="match status" value="1"/>
</dbReference>
<dbReference type="PROSITE" id="PS00027">
    <property type="entry name" value="HOMEOBOX_1"/>
    <property type="match status" value="1"/>
</dbReference>
<dbReference type="PANTHER" id="PTHR15316">
    <property type="entry name" value="SPLICEOSOME ASSOCIATED PROTEIN 114/SWAP SPLICING FACTOR-RELATED"/>
    <property type="match status" value="1"/>
</dbReference>
<dbReference type="SUPFAM" id="SSF109905">
    <property type="entry name" value="Surp module (SWAP domain)"/>
    <property type="match status" value="2"/>
</dbReference>
<evidence type="ECO:0000256" key="1">
    <source>
        <dbReference type="ARBA" id="ARBA00004123"/>
    </source>
</evidence>
<feature type="compositionally biased region" description="Acidic residues" evidence="11">
    <location>
        <begin position="1089"/>
        <end position="1100"/>
    </location>
</feature>
<evidence type="ECO:0000313" key="16">
    <source>
        <dbReference type="Proteomes" id="UP000242875"/>
    </source>
</evidence>
<dbReference type="AlphaFoldDB" id="A0A261Y4R6"/>
<dbReference type="SMART" id="SM00389">
    <property type="entry name" value="HOX"/>
    <property type="match status" value="1"/>
</dbReference>
<keyword evidence="2" id="KW-0507">mRNA processing</keyword>
<dbReference type="InterPro" id="IPR045146">
    <property type="entry name" value="SF3A1"/>
</dbReference>
<dbReference type="GO" id="GO:0005686">
    <property type="term" value="C:U2 snRNP"/>
    <property type="evidence" value="ECO:0007669"/>
    <property type="project" value="UniProtKB-ARBA"/>
</dbReference>
<feature type="domain" description="SURP motif" evidence="14">
    <location>
        <begin position="148"/>
        <end position="190"/>
    </location>
</feature>
<dbReference type="Pfam" id="PF00046">
    <property type="entry name" value="Homeodomain"/>
    <property type="match status" value="1"/>
</dbReference>
<feature type="compositionally biased region" description="Low complexity" evidence="11">
    <location>
        <begin position="1033"/>
        <end position="1042"/>
    </location>
</feature>
<dbReference type="PROSITE" id="PS50128">
    <property type="entry name" value="SURP"/>
    <property type="match status" value="2"/>
</dbReference>
<feature type="region of interest" description="Disordered" evidence="11">
    <location>
        <begin position="956"/>
        <end position="976"/>
    </location>
</feature>
<evidence type="ECO:0000256" key="10">
    <source>
        <dbReference type="RuleBase" id="RU000682"/>
    </source>
</evidence>
<dbReference type="OrthoDB" id="447637at2759"/>
<dbReference type="FunFam" id="1.10.10.790:FF:000002">
    <property type="entry name" value="Splicing factor 3A subunit 1"/>
    <property type="match status" value="1"/>
</dbReference>
<keyword evidence="5 9" id="KW-0238">DNA-binding</keyword>
<dbReference type="GO" id="GO:0000381">
    <property type="term" value="P:regulation of alternative mRNA splicing, via spliceosome"/>
    <property type="evidence" value="ECO:0007669"/>
    <property type="project" value="TreeGrafter"/>
</dbReference>
<dbReference type="InterPro" id="IPR022030">
    <property type="entry name" value="SF3A1_dom"/>
</dbReference>
<feature type="compositionally biased region" description="Polar residues" evidence="11">
    <location>
        <begin position="887"/>
        <end position="896"/>
    </location>
</feature>
<evidence type="ECO:0000259" key="14">
    <source>
        <dbReference type="PROSITE" id="PS50128"/>
    </source>
</evidence>
<dbReference type="GO" id="GO:0071004">
    <property type="term" value="C:U2-type prespliceosome"/>
    <property type="evidence" value="ECO:0007669"/>
    <property type="project" value="TreeGrafter"/>
</dbReference>
<evidence type="ECO:0000256" key="3">
    <source>
        <dbReference type="ARBA" id="ARBA00022728"/>
    </source>
</evidence>
<keyword evidence="6 9" id="KW-0371">Homeobox</keyword>
<feature type="region of interest" description="Disordered" evidence="11">
    <location>
        <begin position="887"/>
        <end position="916"/>
    </location>
</feature>
<proteinExistence type="predicted"/>
<evidence type="ECO:0000313" key="15">
    <source>
        <dbReference type="EMBL" id="OZJ05568.1"/>
    </source>
</evidence>
<protein>
    <recommendedName>
        <fullName evidence="17">Splicing factor 3A subunit 1</fullName>
    </recommendedName>
</protein>
<dbReference type="InterPro" id="IPR000061">
    <property type="entry name" value="Surp"/>
</dbReference>
<evidence type="ECO:0000256" key="9">
    <source>
        <dbReference type="PROSITE-ProRule" id="PRU00108"/>
    </source>
</evidence>
<dbReference type="Pfam" id="PF00240">
    <property type="entry name" value="ubiquitin"/>
    <property type="match status" value="1"/>
</dbReference>
<dbReference type="GO" id="GO:0045292">
    <property type="term" value="P:mRNA cis splicing, via spliceosome"/>
    <property type="evidence" value="ECO:0007669"/>
    <property type="project" value="InterPro"/>
</dbReference>
<dbReference type="InterPro" id="IPR035563">
    <property type="entry name" value="SF3As1_ubi"/>
</dbReference>
<dbReference type="InterPro" id="IPR001356">
    <property type="entry name" value="HD"/>
</dbReference>
<keyword evidence="3" id="KW-0747">Spliceosome</keyword>
<dbReference type="Gene3D" id="1.10.10.60">
    <property type="entry name" value="Homeodomain-like"/>
    <property type="match status" value="1"/>
</dbReference>
<feature type="region of interest" description="Disordered" evidence="11">
    <location>
        <begin position="1070"/>
        <end position="1149"/>
    </location>
</feature>
<feature type="compositionally biased region" description="Polar residues" evidence="11">
    <location>
        <begin position="1132"/>
        <end position="1149"/>
    </location>
</feature>
<feature type="domain" description="SURP motif" evidence="14">
    <location>
        <begin position="50"/>
        <end position="92"/>
    </location>
</feature>
<keyword evidence="7" id="KW-0508">mRNA splicing</keyword>
<feature type="compositionally biased region" description="Polar residues" evidence="11">
    <location>
        <begin position="1070"/>
        <end position="1081"/>
    </location>
</feature>
<dbReference type="PROSITE" id="PS50071">
    <property type="entry name" value="HOMEOBOX_2"/>
    <property type="match status" value="1"/>
</dbReference>
<sequence length="1149" mass="128946">MPPVATSTMNGIPAPFGNGTMRDVAMNGVEHDASKPSTGIIYPPPDIRAIVDKTADFVARHGTQAEDRIREQGRHNPKFAFMNPLDPYHAYYRNMIQDIKEGKSTKKAVTKEIKMEDAQPAQKPIPKEPPPFQFIAEMPAISLQDLQIVKLTAQFVARNGRQFMTELAQREARNYQFDFLRPTHSLHAFFNKLVKQYTYVLMAPKELTEALKRNSEDKYHILDKVKERAEFVAWQEAEKQKQEDEAEKEREAYASIDWHDFIVVDTVEFTEADESTELPPPMSLIELQNMSLEQKRMSGMPDQLPAEAGEEDNEMDIEEVDMDEDEEETVEQVPTAEPEIKVPEVSSTMKIRNSYVPRVMAEKKKQEAMQICPRCGQAIPASELAEHVRIELLDPKWKEQRLAAEAKNKDSNLLQEGQDVAKILKNFSSYRSDIFRETDTDVAKKLEEDAKKAQERSKAVWDGHTASINLTQQRALHKGAEEVHAAQAYPAESQIGPQTPQMQAVQSAYPAYPQPPGYYGAPPPAPYGMPPAANYIPPPPPLNNTYTPPTGSPAPPKMARPADEAAFGASSAKKAKPEGDYIDEQTFLSNHQDPVNVSIATIPFADKPEWKLDGRTFIVENLPPTTLVSALKNKIAQQIGMPVGRQTLTVQAKGTVMKNGESLAYYNIGPGDIITLKLSVPERRPFGELNRQSVSDYNWVNSASGMYSSCVHTQVKKRRRRTNREELAILEKAFAEDHMPSYEKRAALAEQLDMTPRNVQIWFQNRRQMIRKMIQQRAETQSNAQRNSTEFVRYQGASAGHINITHPADPQTRVTGAKQINATLQISRQMSAPTSQGEKSIQANFNDQNTLRDQAELIEALDNSRKHLKQNDRARTHFFIYETLDNQNQDSTNHSPQEGEVHQHDTQHASKADAEPQLIHDTKASNKLGRSFSSPNILTRDVEGPTKRYSLLRFRQSKSFNDGHPDGRGNSSASNLGAYPAHLEALLAPDCPNHARHLTAEDALREKVLLMKQRKQKLQAIDDLRATYRLKSSKSSSSRSSSMPSQFVLTTSDRGDAIVAPRINGQVDTAMSFSAESTRSIDTLPETIYDNDDNGEDNDTEHEVTTCSEESDTSSQTSKEPYTPEKSANLEKPQNTFLQLLSNAASQCT</sequence>
<comment type="subcellular location">
    <subcellularLocation>
        <location evidence="1 9 10">Nucleus</location>
    </subcellularLocation>
</comment>
<evidence type="ECO:0000256" key="4">
    <source>
        <dbReference type="ARBA" id="ARBA00022737"/>
    </source>
</evidence>
<dbReference type="PANTHER" id="PTHR15316:SF1">
    <property type="entry name" value="SPLICING FACTOR 3A SUBUNIT 1"/>
    <property type="match status" value="1"/>
</dbReference>
<dbReference type="InterPro" id="IPR000626">
    <property type="entry name" value="Ubiquitin-like_dom"/>
</dbReference>
<dbReference type="InterPro" id="IPR029071">
    <property type="entry name" value="Ubiquitin-like_domsf"/>
</dbReference>
<dbReference type="InterPro" id="IPR035967">
    <property type="entry name" value="SWAP/Surp_sf"/>
</dbReference>
<dbReference type="CDD" id="cd01800">
    <property type="entry name" value="Ubl_SF3a120"/>
    <property type="match status" value="1"/>
</dbReference>
<feature type="compositionally biased region" description="Basic and acidic residues" evidence="11">
    <location>
        <begin position="897"/>
        <end position="916"/>
    </location>
</feature>